<evidence type="ECO:0000313" key="2">
    <source>
        <dbReference type="Proteomes" id="UP001162162"/>
    </source>
</evidence>
<dbReference type="AlphaFoldDB" id="A0AAV8Y550"/>
<dbReference type="EMBL" id="JAPWTK010000206">
    <property type="protein sequence ID" value="KAJ8945833.1"/>
    <property type="molecule type" value="Genomic_DNA"/>
</dbReference>
<comment type="caution">
    <text evidence="1">The sequence shown here is derived from an EMBL/GenBank/DDBJ whole genome shotgun (WGS) entry which is preliminary data.</text>
</comment>
<name>A0AAV8Y550_9CUCU</name>
<accession>A0AAV8Y550</accession>
<sequence length="100" mass="11081">MGARVPPRYFIATLSRKTENNAHKNFKMTYQSGNYGYNISLSVPKSSNDAAISSFCGNSRPAGRKAFVVIQSPRTKVKGAVVDPSSAVRRALEKRELRKF</sequence>
<reference evidence="1" key="1">
    <citation type="journal article" date="2023" name="Insect Mol. Biol.">
        <title>Genome sequencing provides insights into the evolution of gene families encoding plant cell wall-degrading enzymes in longhorned beetles.</title>
        <authorList>
            <person name="Shin N.R."/>
            <person name="Okamura Y."/>
            <person name="Kirsch R."/>
            <person name="Pauchet Y."/>
        </authorList>
    </citation>
    <scope>NUCLEOTIDE SEQUENCE</scope>
    <source>
        <strain evidence="1">AMC_N1</strain>
    </source>
</reference>
<organism evidence="1 2">
    <name type="scientific">Aromia moschata</name>
    <dbReference type="NCBI Taxonomy" id="1265417"/>
    <lineage>
        <taxon>Eukaryota</taxon>
        <taxon>Metazoa</taxon>
        <taxon>Ecdysozoa</taxon>
        <taxon>Arthropoda</taxon>
        <taxon>Hexapoda</taxon>
        <taxon>Insecta</taxon>
        <taxon>Pterygota</taxon>
        <taxon>Neoptera</taxon>
        <taxon>Endopterygota</taxon>
        <taxon>Coleoptera</taxon>
        <taxon>Polyphaga</taxon>
        <taxon>Cucujiformia</taxon>
        <taxon>Chrysomeloidea</taxon>
        <taxon>Cerambycidae</taxon>
        <taxon>Cerambycinae</taxon>
        <taxon>Callichromatini</taxon>
        <taxon>Aromia</taxon>
    </lineage>
</organism>
<gene>
    <name evidence="1" type="ORF">NQ318_008718</name>
</gene>
<protein>
    <submittedName>
        <fullName evidence="1">Uncharacterized protein</fullName>
    </submittedName>
</protein>
<keyword evidence="2" id="KW-1185">Reference proteome</keyword>
<dbReference type="Proteomes" id="UP001162162">
    <property type="component" value="Unassembled WGS sequence"/>
</dbReference>
<proteinExistence type="predicted"/>
<evidence type="ECO:0000313" key="1">
    <source>
        <dbReference type="EMBL" id="KAJ8945833.1"/>
    </source>
</evidence>